<feature type="compositionally biased region" description="Polar residues" evidence="2">
    <location>
        <begin position="48"/>
        <end position="61"/>
    </location>
</feature>
<proteinExistence type="predicted"/>
<reference evidence="3 4" key="1">
    <citation type="submission" date="2015-09" db="EMBL/GenBank/DDBJ databases">
        <title>Host preference determinants of Valsa canker pathogens revealed by comparative genomics.</title>
        <authorList>
            <person name="Yin Z."/>
            <person name="Huang L."/>
        </authorList>
    </citation>
    <scope>NUCLEOTIDE SEQUENCE [LARGE SCALE GENOMIC DNA]</scope>
    <source>
        <strain evidence="3 4">03-1</strain>
    </source>
</reference>
<dbReference type="AlphaFoldDB" id="A0A423X6G8"/>
<dbReference type="GO" id="GO:0008270">
    <property type="term" value="F:zinc ion binding"/>
    <property type="evidence" value="ECO:0007669"/>
    <property type="project" value="InterPro"/>
</dbReference>
<name>A0A423X6G8_9PEZI</name>
<dbReference type="OrthoDB" id="5426982at2759"/>
<feature type="region of interest" description="Disordered" evidence="2">
    <location>
        <begin position="131"/>
        <end position="160"/>
    </location>
</feature>
<keyword evidence="1" id="KW-0539">Nucleus</keyword>
<sequence length="580" mass="64640">MPCYEPCEGSDLWEFFNLDPDHTASSVHDDISTTLGSELGVPALTVGPTLTPSTRSQTSPSGDRPEDLDFHYELDLPGLNEDQEGLGFPTLDKSPYFRHMGEAPAILVQGPLSPQSKRLCLDTDFAIGQSPKSPLLQAGSPSQSTVTPIKRGRSNPLPKQTRAKAASMRKIKACYWCHIHKVSCSEVTPCERCVKRFPHYPKACDRARRLSEVRFPDHYKSTSIWLDNWQVVAYQRTAAATTFDQALEASPDMALTFPNYVANPIQLPSQPQGFNFPPLARYGVSPMSTFTNWPETFNNPWVPQSLVPGLNEPGPAASELPILAETQLSIELEQYKRTRFSAAVGALLLAYRDSPLVALEPGPANAKKQQASAVNTMALVHKVVEMQCWLRIWRRPALYSRVQGIQAVGMSNDTAITALVACEKKILGDLDELDTKLNREDELPVWACIWQMLLTYRELIGMYSGVDHGPWSIANLGLNTGLESVPAALSTVEHLHRLLVIKHAAYISSSSPVFRKDGQEETGKLLAGNERLRSEWENVLLQREEFYRVFSDEAPADAFLKVGIIDDEAKVERRRKRSRK</sequence>
<evidence type="ECO:0000256" key="2">
    <source>
        <dbReference type="SAM" id="MobiDB-lite"/>
    </source>
</evidence>
<dbReference type="EMBL" id="LKEA01000002">
    <property type="protein sequence ID" value="ROW11356.1"/>
    <property type="molecule type" value="Genomic_DNA"/>
</dbReference>
<protein>
    <recommendedName>
        <fullName evidence="5">Zn(2)-C6 fungal-type domain-containing protein</fullName>
    </recommendedName>
</protein>
<keyword evidence="4" id="KW-1185">Reference proteome</keyword>
<comment type="caution">
    <text evidence="3">The sequence shown here is derived from an EMBL/GenBank/DDBJ whole genome shotgun (WGS) entry which is preliminary data.</text>
</comment>
<gene>
    <name evidence="3" type="ORF">VMCG_01254</name>
</gene>
<dbReference type="Proteomes" id="UP000283895">
    <property type="component" value="Unassembled WGS sequence"/>
</dbReference>
<evidence type="ECO:0000256" key="1">
    <source>
        <dbReference type="ARBA" id="ARBA00023242"/>
    </source>
</evidence>
<accession>A0A423X6G8</accession>
<dbReference type="InterPro" id="IPR001138">
    <property type="entry name" value="Zn2Cys6_DnaBD"/>
</dbReference>
<organism evidence="3 4">
    <name type="scientific">Cytospora schulzeri</name>
    <dbReference type="NCBI Taxonomy" id="448051"/>
    <lineage>
        <taxon>Eukaryota</taxon>
        <taxon>Fungi</taxon>
        <taxon>Dikarya</taxon>
        <taxon>Ascomycota</taxon>
        <taxon>Pezizomycotina</taxon>
        <taxon>Sordariomycetes</taxon>
        <taxon>Sordariomycetidae</taxon>
        <taxon>Diaporthales</taxon>
        <taxon>Cytosporaceae</taxon>
        <taxon>Cytospora</taxon>
    </lineage>
</organism>
<evidence type="ECO:0008006" key="5">
    <source>
        <dbReference type="Google" id="ProtNLM"/>
    </source>
</evidence>
<evidence type="ECO:0000313" key="4">
    <source>
        <dbReference type="Proteomes" id="UP000283895"/>
    </source>
</evidence>
<dbReference type="CDD" id="cd00067">
    <property type="entry name" value="GAL4"/>
    <property type="match status" value="1"/>
</dbReference>
<feature type="region of interest" description="Disordered" evidence="2">
    <location>
        <begin position="42"/>
        <end position="70"/>
    </location>
</feature>
<evidence type="ECO:0000313" key="3">
    <source>
        <dbReference type="EMBL" id="ROW11356.1"/>
    </source>
</evidence>
<dbReference type="GO" id="GO:0000981">
    <property type="term" value="F:DNA-binding transcription factor activity, RNA polymerase II-specific"/>
    <property type="evidence" value="ECO:0007669"/>
    <property type="project" value="InterPro"/>
</dbReference>